<dbReference type="EMBL" id="JARBHB010000005">
    <property type="protein sequence ID" value="KAJ8884442.1"/>
    <property type="molecule type" value="Genomic_DNA"/>
</dbReference>
<organism evidence="1 2">
    <name type="scientific">Dryococelus australis</name>
    <dbReference type="NCBI Taxonomy" id="614101"/>
    <lineage>
        <taxon>Eukaryota</taxon>
        <taxon>Metazoa</taxon>
        <taxon>Ecdysozoa</taxon>
        <taxon>Arthropoda</taxon>
        <taxon>Hexapoda</taxon>
        <taxon>Insecta</taxon>
        <taxon>Pterygota</taxon>
        <taxon>Neoptera</taxon>
        <taxon>Polyneoptera</taxon>
        <taxon>Phasmatodea</taxon>
        <taxon>Verophasmatodea</taxon>
        <taxon>Anareolatae</taxon>
        <taxon>Phasmatidae</taxon>
        <taxon>Eurycanthinae</taxon>
        <taxon>Dryococelus</taxon>
    </lineage>
</organism>
<proteinExistence type="predicted"/>
<keyword evidence="2" id="KW-1185">Reference proteome</keyword>
<evidence type="ECO:0000313" key="1">
    <source>
        <dbReference type="EMBL" id="KAJ8884442.1"/>
    </source>
</evidence>
<gene>
    <name evidence="1" type="ORF">PR048_016299</name>
</gene>
<protein>
    <submittedName>
        <fullName evidence="1">Uncharacterized protein</fullName>
    </submittedName>
</protein>
<sequence>MQNPMAKLSCLFLESTLPIFNAVNLDSLNHLLCNWVPQSLALTSRRGNTRMTIQCRAQLKELICQVDSQTFYFSVCDFYVSASSYILDKFPLHDEFLKHVENEQLLLIPVFSTSLRGSKDLLVFQSWMC</sequence>
<name>A0ABQ9HJC1_9NEOP</name>
<reference evidence="1 2" key="1">
    <citation type="submission" date="2023-02" db="EMBL/GenBank/DDBJ databases">
        <title>LHISI_Scaffold_Assembly.</title>
        <authorList>
            <person name="Stuart O.P."/>
            <person name="Cleave R."/>
            <person name="Magrath M.J.L."/>
            <person name="Mikheyev A.S."/>
        </authorList>
    </citation>
    <scope>NUCLEOTIDE SEQUENCE [LARGE SCALE GENOMIC DNA]</scope>
    <source>
        <strain evidence="1">Daus_M_001</strain>
        <tissue evidence="1">Leg muscle</tissue>
    </source>
</reference>
<evidence type="ECO:0000313" key="2">
    <source>
        <dbReference type="Proteomes" id="UP001159363"/>
    </source>
</evidence>
<accession>A0ABQ9HJC1</accession>
<dbReference type="Proteomes" id="UP001159363">
    <property type="component" value="Chromosome 4"/>
</dbReference>
<comment type="caution">
    <text evidence="1">The sequence shown here is derived from an EMBL/GenBank/DDBJ whole genome shotgun (WGS) entry which is preliminary data.</text>
</comment>